<keyword evidence="2" id="KW-1185">Reference proteome</keyword>
<comment type="caution">
    <text evidence="1">The sequence shown here is derived from an EMBL/GenBank/DDBJ whole genome shotgun (WGS) entry which is preliminary data.</text>
</comment>
<dbReference type="Gene3D" id="2.30.110.20">
    <property type="entry name" value="Hcp1-like"/>
    <property type="match status" value="1"/>
</dbReference>
<dbReference type="InterPro" id="IPR036624">
    <property type="entry name" value="Hcp1-lik_sf"/>
</dbReference>
<reference evidence="1 2" key="1">
    <citation type="submission" date="2020-08" db="EMBL/GenBank/DDBJ databases">
        <title>The Agave Microbiome: Exploring the role of microbial communities in plant adaptations to desert environments.</title>
        <authorList>
            <person name="Partida-Martinez L.P."/>
        </authorList>
    </citation>
    <scope>NUCLEOTIDE SEQUENCE [LARGE SCALE GENOMIC DNA]</scope>
    <source>
        <strain evidence="1 2">AT3.2</strain>
    </source>
</reference>
<dbReference type="NCBIfam" id="TIGR03344">
    <property type="entry name" value="VI_effect_Hcp1"/>
    <property type="match status" value="1"/>
</dbReference>
<dbReference type="RefSeq" id="WP_183556262.1">
    <property type="nucleotide sequence ID" value="NZ_JACHBX010000004.1"/>
</dbReference>
<protein>
    <submittedName>
        <fullName evidence="1">Type VI secretion system secreted protein Hcp</fullName>
    </submittedName>
</protein>
<accession>A0A7W9X337</accession>
<dbReference type="Proteomes" id="UP000540787">
    <property type="component" value="Unassembled WGS sequence"/>
</dbReference>
<dbReference type="AlphaFoldDB" id="A0A7W9X337"/>
<sequence length="163" mass="17508">MALDAYMQIEGIKGESADSGHKDWIEVSHVAWSVFQPRADAVSTAGGLTTGRAELSNLSFKKLADLSSPVLQQHCAMGKTLPRAKLEFMRADGDGKPICYYTVEIENVMISGINPGSGDSGIVTEHVFLAYSKMKWKYTKQGIRGGTEGNSSGGWDCAANKCA</sequence>
<gene>
    <name evidence="1" type="ORF">HD842_003767</name>
</gene>
<organism evidence="1 2">
    <name type="scientific">Massilia aurea</name>
    <dbReference type="NCBI Taxonomy" id="373040"/>
    <lineage>
        <taxon>Bacteria</taxon>
        <taxon>Pseudomonadati</taxon>
        <taxon>Pseudomonadota</taxon>
        <taxon>Betaproteobacteria</taxon>
        <taxon>Burkholderiales</taxon>
        <taxon>Oxalobacteraceae</taxon>
        <taxon>Telluria group</taxon>
        <taxon>Massilia</taxon>
    </lineage>
</organism>
<dbReference type="InterPro" id="IPR008514">
    <property type="entry name" value="T6SS_Hcp"/>
</dbReference>
<dbReference type="SUPFAM" id="SSF141452">
    <property type="entry name" value="Hcp1-like"/>
    <property type="match status" value="1"/>
</dbReference>
<proteinExistence type="predicted"/>
<evidence type="ECO:0000313" key="1">
    <source>
        <dbReference type="EMBL" id="MBB6135600.1"/>
    </source>
</evidence>
<dbReference type="InterPro" id="IPR053165">
    <property type="entry name" value="HSI-I_assembly_Hcp1"/>
</dbReference>
<evidence type="ECO:0000313" key="2">
    <source>
        <dbReference type="Proteomes" id="UP000540787"/>
    </source>
</evidence>
<dbReference type="Pfam" id="PF05638">
    <property type="entry name" value="T6SS_HCP"/>
    <property type="match status" value="1"/>
</dbReference>
<dbReference type="PANTHER" id="PTHR36152:SF5">
    <property type="entry name" value="PROTEIN HCP1"/>
    <property type="match status" value="1"/>
</dbReference>
<name>A0A7W9X337_9BURK</name>
<dbReference type="EMBL" id="JACHBX010000004">
    <property type="protein sequence ID" value="MBB6135600.1"/>
    <property type="molecule type" value="Genomic_DNA"/>
</dbReference>
<dbReference type="PANTHER" id="PTHR36152">
    <property type="entry name" value="CYTOPLASMIC PROTEIN-RELATED"/>
    <property type="match status" value="1"/>
</dbReference>